<gene>
    <name evidence="2" type="ORF">ACJDT4_00170</name>
</gene>
<evidence type="ECO:0000313" key="3">
    <source>
        <dbReference type="Proteomes" id="UP001623592"/>
    </source>
</evidence>
<keyword evidence="1" id="KW-0812">Transmembrane</keyword>
<proteinExistence type="predicted"/>
<accession>A0ABW8TCW4</accession>
<evidence type="ECO:0000313" key="2">
    <source>
        <dbReference type="EMBL" id="MFL0248819.1"/>
    </source>
</evidence>
<name>A0ABW8TCW4_9CLOT</name>
<keyword evidence="1" id="KW-0472">Membrane</keyword>
<sequence>MENRALLMSYNDITFSNEEIEKYESEKVQDSVLKRMKNKVDSIYIRANFDDGLSKVEEQFLENESVKCIYLTESYGVRETKVAVGFTGPSAFAAGVWSDWGTKTIVITTNKRIFVIYANDAFGFLKVKNYKFSEIEYIKHTQNGKRESIISIKPVNERAIMMSVYNDKYTKFFDYINNNVKSINIYYEKRRLSDDNILLIYSIILLLICGMLVLGNLWDRL</sequence>
<dbReference type="RefSeq" id="WP_406785499.1">
    <property type="nucleotide sequence ID" value="NZ_JBJIAA010000001.1"/>
</dbReference>
<feature type="transmembrane region" description="Helical" evidence="1">
    <location>
        <begin position="198"/>
        <end position="218"/>
    </location>
</feature>
<dbReference type="Proteomes" id="UP001623592">
    <property type="component" value="Unassembled WGS sequence"/>
</dbReference>
<comment type="caution">
    <text evidence="2">The sequence shown here is derived from an EMBL/GenBank/DDBJ whole genome shotgun (WGS) entry which is preliminary data.</text>
</comment>
<organism evidence="2 3">
    <name type="scientific">Clostridium neuense</name>
    <dbReference type="NCBI Taxonomy" id="1728934"/>
    <lineage>
        <taxon>Bacteria</taxon>
        <taxon>Bacillati</taxon>
        <taxon>Bacillota</taxon>
        <taxon>Clostridia</taxon>
        <taxon>Eubacteriales</taxon>
        <taxon>Clostridiaceae</taxon>
        <taxon>Clostridium</taxon>
    </lineage>
</organism>
<keyword evidence="1" id="KW-1133">Transmembrane helix</keyword>
<evidence type="ECO:0008006" key="4">
    <source>
        <dbReference type="Google" id="ProtNLM"/>
    </source>
</evidence>
<evidence type="ECO:0000256" key="1">
    <source>
        <dbReference type="SAM" id="Phobius"/>
    </source>
</evidence>
<keyword evidence="3" id="KW-1185">Reference proteome</keyword>
<dbReference type="EMBL" id="JBJIAA010000001">
    <property type="protein sequence ID" value="MFL0248819.1"/>
    <property type="molecule type" value="Genomic_DNA"/>
</dbReference>
<reference evidence="2 3" key="1">
    <citation type="submission" date="2024-11" db="EMBL/GenBank/DDBJ databases">
        <authorList>
            <person name="Heng Y.C."/>
            <person name="Lim A.C.H."/>
            <person name="Lee J.K.Y."/>
            <person name="Kittelmann S."/>
        </authorList>
    </citation>
    <scope>NUCLEOTIDE SEQUENCE [LARGE SCALE GENOMIC DNA]</scope>
    <source>
        <strain evidence="2 3">WILCCON 0114</strain>
    </source>
</reference>
<protein>
    <recommendedName>
        <fullName evidence="4">TPM domain-containing protein</fullName>
    </recommendedName>
</protein>